<accession>B3S5P9</accession>
<dbReference type="RefSeq" id="XP_002115470.1">
    <property type="nucleotide sequence ID" value="XM_002115434.1"/>
</dbReference>
<dbReference type="CTD" id="6756785"/>
<evidence type="ECO:0000313" key="2">
    <source>
        <dbReference type="Proteomes" id="UP000009022"/>
    </source>
</evidence>
<gene>
    <name evidence="1" type="ORF">TRIADDRAFT_59433</name>
</gene>
<sequence>MSSPSTLLHTISSTHDKTTNNYIHRGQLFDPTIPNTSVDPYKTTSNYNNHTAATPLVYCFYSPTTGYPYETATSVPNAATALTSTLPNDYKQFSAEVLKVVNKGLNFNVEENKLSGRNRN</sequence>
<name>B3S5P9_TRIAD</name>
<dbReference type="AlphaFoldDB" id="B3S5P9"/>
<keyword evidence="2" id="KW-1185">Reference proteome</keyword>
<organism evidence="1 2">
    <name type="scientific">Trichoplax adhaerens</name>
    <name type="common">Trichoplax reptans</name>
    <dbReference type="NCBI Taxonomy" id="10228"/>
    <lineage>
        <taxon>Eukaryota</taxon>
        <taxon>Metazoa</taxon>
        <taxon>Placozoa</taxon>
        <taxon>Uniplacotomia</taxon>
        <taxon>Trichoplacea</taxon>
        <taxon>Trichoplacidae</taxon>
        <taxon>Trichoplax</taxon>
    </lineage>
</organism>
<dbReference type="GeneID" id="6756785"/>
<dbReference type="InParanoid" id="B3S5P9"/>
<protein>
    <submittedName>
        <fullName evidence="1">Uncharacterized protein</fullName>
    </submittedName>
</protein>
<proteinExistence type="predicted"/>
<dbReference type="KEGG" id="tad:TRIADDRAFT_59433"/>
<dbReference type="Proteomes" id="UP000009022">
    <property type="component" value="Unassembled WGS sequence"/>
</dbReference>
<evidence type="ECO:0000313" key="1">
    <source>
        <dbReference type="EMBL" id="EDV21833.1"/>
    </source>
</evidence>
<reference evidence="1 2" key="1">
    <citation type="journal article" date="2008" name="Nature">
        <title>The Trichoplax genome and the nature of placozoans.</title>
        <authorList>
            <person name="Srivastava M."/>
            <person name="Begovic E."/>
            <person name="Chapman J."/>
            <person name="Putnam N.H."/>
            <person name="Hellsten U."/>
            <person name="Kawashima T."/>
            <person name="Kuo A."/>
            <person name="Mitros T."/>
            <person name="Salamov A."/>
            <person name="Carpenter M.L."/>
            <person name="Signorovitch A.Y."/>
            <person name="Moreno M.A."/>
            <person name="Kamm K."/>
            <person name="Grimwood J."/>
            <person name="Schmutz J."/>
            <person name="Shapiro H."/>
            <person name="Grigoriev I.V."/>
            <person name="Buss L.W."/>
            <person name="Schierwater B."/>
            <person name="Dellaporta S.L."/>
            <person name="Rokhsar D.S."/>
        </authorList>
    </citation>
    <scope>NUCLEOTIDE SEQUENCE [LARGE SCALE GENOMIC DNA]</scope>
    <source>
        <strain evidence="1 2">Grell-BS-1999</strain>
    </source>
</reference>
<dbReference type="EMBL" id="DS985251">
    <property type="protein sequence ID" value="EDV21833.1"/>
    <property type="molecule type" value="Genomic_DNA"/>
</dbReference>
<dbReference type="HOGENOM" id="CLU_2052602_0_0_1"/>